<evidence type="ECO:0000313" key="1">
    <source>
        <dbReference type="EMBL" id="AOV57809.1"/>
    </source>
</evidence>
<dbReference type="EMBL" id="KU686194">
    <property type="protein sequence ID" value="AOV57809.1"/>
    <property type="molecule type" value="Genomic_DNA"/>
</dbReference>
<organism evidence="1 2">
    <name type="scientific">Synechococcus phage S-CAM1</name>
    <dbReference type="NCBI Taxonomy" id="754037"/>
    <lineage>
        <taxon>Viruses</taxon>
        <taxon>Duplodnaviria</taxon>
        <taxon>Heunggongvirae</taxon>
        <taxon>Uroviricota</taxon>
        <taxon>Caudoviricetes</taxon>
        <taxon>Pantevenvirales</taxon>
        <taxon>Kyanoviridae</taxon>
        <taxon>Anaposvirus</taxon>
        <taxon>Anaposvirus socalone</taxon>
    </lineage>
</organism>
<accession>A0A1D8KGN7</accession>
<protein>
    <submittedName>
        <fullName evidence="1">Uncharacterized protein</fullName>
    </submittedName>
</protein>
<evidence type="ECO:0000313" key="2">
    <source>
        <dbReference type="Proteomes" id="UP000241591"/>
    </source>
</evidence>
<reference evidence="1 2" key="1">
    <citation type="journal article" date="2016" name="Virology">
        <title>The genomic content and context of auxiliary metabolic genes in marine cyanomyoviruses.</title>
        <authorList>
            <person name="Crummett L.T."/>
            <person name="Puxty R.J."/>
            <person name="Weihe C."/>
            <person name="Marston M.F."/>
            <person name="Martiny J.B."/>
        </authorList>
    </citation>
    <scope>NUCLEOTIDE SEQUENCE [LARGE SCALE GENOMIC DNA]</scope>
    <source>
        <strain evidence="1">0809CC03</strain>
    </source>
</reference>
<dbReference type="Proteomes" id="UP000241591">
    <property type="component" value="Segment"/>
</dbReference>
<name>A0A1D8KGN7_9CAUD</name>
<gene>
    <name evidence="1" type="ORF">C030809_054</name>
</gene>
<proteinExistence type="predicted"/>
<sequence>MNDTEWRTHCKGLLSDVIAEYLNADRMTPNDLIGDIKEEVDSWMEYHKGQYVKASSIYDKLQQQQF</sequence>